<protein>
    <submittedName>
        <fullName evidence="8">Antigen WC1.1</fullName>
    </submittedName>
</protein>
<evidence type="ECO:0000256" key="4">
    <source>
        <dbReference type="PROSITE-ProRule" id="PRU00196"/>
    </source>
</evidence>
<evidence type="ECO:0000313" key="8">
    <source>
        <dbReference type="EMBL" id="KAF6715020.1"/>
    </source>
</evidence>
<feature type="compositionally biased region" description="Polar residues" evidence="5">
    <location>
        <begin position="290"/>
        <end position="300"/>
    </location>
</feature>
<dbReference type="Gene3D" id="3.10.250.10">
    <property type="entry name" value="SRCR-like domain"/>
    <property type="match status" value="2"/>
</dbReference>
<dbReference type="InterPro" id="IPR001190">
    <property type="entry name" value="SRCR"/>
</dbReference>
<dbReference type="InterPro" id="IPR036772">
    <property type="entry name" value="SRCR-like_dom_sf"/>
</dbReference>
<evidence type="ECO:0000259" key="7">
    <source>
        <dbReference type="PROSITE" id="PS50287"/>
    </source>
</evidence>
<keyword evidence="2" id="KW-0677">Repeat</keyword>
<feature type="disulfide bond" evidence="4">
    <location>
        <begin position="224"/>
        <end position="234"/>
    </location>
</feature>
<accession>A0A834BUW3</accession>
<dbReference type="PROSITE" id="PS50287">
    <property type="entry name" value="SRCR_2"/>
    <property type="match status" value="2"/>
</dbReference>
<name>A0A834BUW3_ORYME</name>
<feature type="region of interest" description="Disordered" evidence="5">
    <location>
        <begin position="267"/>
        <end position="314"/>
    </location>
</feature>
<dbReference type="SUPFAM" id="SSF56487">
    <property type="entry name" value="SRCR-like"/>
    <property type="match status" value="2"/>
</dbReference>
<dbReference type="PANTHER" id="PTHR19331">
    <property type="entry name" value="SCAVENGER RECEPTOR DOMAIN-CONTAINING"/>
    <property type="match status" value="1"/>
</dbReference>
<reference evidence="8" key="1">
    <citation type="journal article" name="BMC Genomics">
        <title>Long-read sequencing and de novo genome assembly of marine medaka (Oryzias melastigma).</title>
        <authorList>
            <person name="Liang P."/>
            <person name="Saqib H.S.A."/>
            <person name="Ni X."/>
            <person name="Shen Y."/>
        </authorList>
    </citation>
    <scope>NUCLEOTIDE SEQUENCE</scope>
    <source>
        <strain evidence="8">Bigg-433</strain>
    </source>
</reference>
<feature type="signal peptide" evidence="6">
    <location>
        <begin position="1"/>
        <end position="16"/>
    </location>
</feature>
<dbReference type="PRINTS" id="PR00258">
    <property type="entry name" value="SPERACTRCPTR"/>
</dbReference>
<evidence type="ECO:0000313" key="9">
    <source>
        <dbReference type="Proteomes" id="UP000646548"/>
    </source>
</evidence>
<keyword evidence="1 6" id="KW-0732">Signal</keyword>
<feature type="chain" id="PRO_5032973128" evidence="6">
    <location>
        <begin position="17"/>
        <end position="314"/>
    </location>
</feature>
<dbReference type="AlphaFoldDB" id="A0A834BUW3"/>
<dbReference type="EMBL" id="WKFB01001180">
    <property type="protein sequence ID" value="KAF6715020.1"/>
    <property type="molecule type" value="Genomic_DNA"/>
</dbReference>
<sequence length="314" mass="34706">MKMWFLLLLIYSSTNTEPVQTQYVKTAELLCKNLGCGGFKEIPRPQWVIGNDYEGSEKMAVDCSGIDSVTSLWQCIRRTQQCKDPVVVTCEGHERLQLQGSPLNVCSGELQERKTEWKPVKKNITNADNLCKKLNCGGVTNYTVDQNLHLTCTDTVKVVLMNNRESKCFGQVYVNVNGSNKAVCGNGWTDKNSQMICKELNCGKSIQLSSKDAATSGVMDYVECLGDESSLWHCKALRGQQLTCKNTPHIICSGFFAETGSVKDGRAQSSSSLQYDDVDEVNEAHPLTPKESTSASSRGNFGQEEVSHQNNGKF</sequence>
<evidence type="ECO:0000256" key="2">
    <source>
        <dbReference type="ARBA" id="ARBA00022737"/>
    </source>
</evidence>
<feature type="domain" description="SRCR" evidence="7">
    <location>
        <begin position="1"/>
        <end position="91"/>
    </location>
</feature>
<dbReference type="Proteomes" id="UP000646548">
    <property type="component" value="Unassembled WGS sequence"/>
</dbReference>
<feature type="domain" description="SRCR" evidence="7">
    <location>
        <begin position="158"/>
        <end position="253"/>
    </location>
</feature>
<dbReference type="PANTHER" id="PTHR19331:SF471">
    <property type="entry name" value="SRCR DOMAIN-CONTAINING PROTEIN"/>
    <property type="match status" value="1"/>
</dbReference>
<dbReference type="SMART" id="SM00202">
    <property type="entry name" value="SR"/>
    <property type="match status" value="1"/>
</dbReference>
<keyword evidence="3 4" id="KW-1015">Disulfide bond</keyword>
<dbReference type="GO" id="GO:0016020">
    <property type="term" value="C:membrane"/>
    <property type="evidence" value="ECO:0007669"/>
    <property type="project" value="InterPro"/>
</dbReference>
<evidence type="ECO:0000256" key="1">
    <source>
        <dbReference type="ARBA" id="ARBA00022729"/>
    </source>
</evidence>
<evidence type="ECO:0000256" key="3">
    <source>
        <dbReference type="ARBA" id="ARBA00023157"/>
    </source>
</evidence>
<comment type="caution">
    <text evidence="4">Lacks conserved residue(s) required for the propagation of feature annotation.</text>
</comment>
<evidence type="ECO:0000256" key="5">
    <source>
        <dbReference type="SAM" id="MobiDB-lite"/>
    </source>
</evidence>
<gene>
    <name evidence="8" type="ORF">FQA47_024603</name>
</gene>
<dbReference type="Pfam" id="PF00530">
    <property type="entry name" value="SRCR"/>
    <property type="match status" value="1"/>
</dbReference>
<organism evidence="8 9">
    <name type="scientific">Oryzias melastigma</name>
    <name type="common">Marine medaka</name>
    <dbReference type="NCBI Taxonomy" id="30732"/>
    <lineage>
        <taxon>Eukaryota</taxon>
        <taxon>Metazoa</taxon>
        <taxon>Chordata</taxon>
        <taxon>Craniata</taxon>
        <taxon>Vertebrata</taxon>
        <taxon>Euteleostomi</taxon>
        <taxon>Actinopterygii</taxon>
        <taxon>Neopterygii</taxon>
        <taxon>Teleostei</taxon>
        <taxon>Neoteleostei</taxon>
        <taxon>Acanthomorphata</taxon>
        <taxon>Ovalentaria</taxon>
        <taxon>Atherinomorphae</taxon>
        <taxon>Beloniformes</taxon>
        <taxon>Adrianichthyidae</taxon>
        <taxon>Oryziinae</taxon>
        <taxon>Oryzias</taxon>
    </lineage>
</organism>
<evidence type="ECO:0000256" key="6">
    <source>
        <dbReference type="SAM" id="SignalP"/>
    </source>
</evidence>
<proteinExistence type="predicted"/>
<comment type="caution">
    <text evidence="8">The sequence shown here is derived from an EMBL/GenBank/DDBJ whole genome shotgun (WGS) entry which is preliminary data.</text>
</comment>